<dbReference type="InterPro" id="IPR000719">
    <property type="entry name" value="Prot_kinase_dom"/>
</dbReference>
<proteinExistence type="predicted"/>
<evidence type="ECO:0000259" key="1">
    <source>
        <dbReference type="PROSITE" id="PS50011"/>
    </source>
</evidence>
<sequence length="661" mass="71137">MAGSDFAEDMDEHLGEGTDDRITIEGRYVVETTQPLPELARCPAYVAHDTLSSHSGTIALAPGALYPARANAQKMARLRSPHLLTVHALDETTGAVWLICDAPPGSTLAEAQNWSESAVLERVIEPIATVLHHYKEAGFTHRAIRPDNVFDPGSRFPVRLGPGLATPPAIFQPDRFESISSVICAPAARGNGTIADDVFSLGALAAWLLGGSMPYSGDQTGALTEERITKGSFAVLAGHLTLSPDVMSLLAAMLSDDPSARPAPRDLLNAADRKGFVARRQAVAAMPVQVGPVRVRTTRQLAWYAARYQAEFTDLFRRGVLERWLSHELGLTQAAGRLGVMAKDSTASGDASLSPATMMEIIAILDPSLPMFWDGLWFWPDAIGTLSAAVASGASTFPVDLGAAIVAVVQGGRLSRFGQLTGITGQTTSCQQVQLAAREATIDAPSDVVRLAYVLNPFQPCLSSRCIDQRFSVAWALLQWLNAGKNVDQTGIPGLLDPYMTTFLFACAHRNGLIEYFDDIAGKNSSAWASDLRLLAKLQRLYATGPLPGIARKLLPHLGPALKQWRSRTTRVRLSEALAVAADSGDLVQMFDLLNDVRAMAGDRDAWLAAKREAKALEMQQSNLVRQTAKISPRLRNEMFRVASAVGTVAAIVSLCLEVVL</sequence>
<dbReference type="GO" id="GO:0005524">
    <property type="term" value="F:ATP binding"/>
    <property type="evidence" value="ECO:0007669"/>
    <property type="project" value="InterPro"/>
</dbReference>
<comment type="caution">
    <text evidence="2">The sequence shown here is derived from an EMBL/GenBank/DDBJ whole genome shotgun (WGS) entry which is preliminary data.</text>
</comment>
<gene>
    <name evidence="2" type="ORF">AOE01nite_13540</name>
</gene>
<dbReference type="GO" id="GO:0004672">
    <property type="term" value="F:protein kinase activity"/>
    <property type="evidence" value="ECO:0007669"/>
    <property type="project" value="InterPro"/>
</dbReference>
<dbReference type="AlphaFoldDB" id="A0A511XJK5"/>
<dbReference type="InterPro" id="IPR011009">
    <property type="entry name" value="Kinase-like_dom_sf"/>
</dbReference>
<dbReference type="OrthoDB" id="7166208at2"/>
<dbReference type="SUPFAM" id="SSF56112">
    <property type="entry name" value="Protein kinase-like (PK-like)"/>
    <property type="match status" value="1"/>
</dbReference>
<reference evidence="2 3" key="1">
    <citation type="submission" date="2019-07" db="EMBL/GenBank/DDBJ databases">
        <title>Whole genome shotgun sequence of Acetobacter oeni NBRC 105207.</title>
        <authorList>
            <person name="Hosoyama A."/>
            <person name="Uohara A."/>
            <person name="Ohji S."/>
            <person name="Ichikawa N."/>
        </authorList>
    </citation>
    <scope>NUCLEOTIDE SEQUENCE [LARGE SCALE GENOMIC DNA]</scope>
    <source>
        <strain evidence="2 3">NBRC 105207</strain>
    </source>
</reference>
<name>A0A511XJK5_9PROT</name>
<evidence type="ECO:0000313" key="3">
    <source>
        <dbReference type="Proteomes" id="UP000321746"/>
    </source>
</evidence>
<evidence type="ECO:0000313" key="2">
    <source>
        <dbReference type="EMBL" id="GEN63130.1"/>
    </source>
</evidence>
<dbReference type="EMBL" id="BJYG01000016">
    <property type="protein sequence ID" value="GEN63130.1"/>
    <property type="molecule type" value="Genomic_DNA"/>
</dbReference>
<organism evidence="2 3">
    <name type="scientific">Acetobacter oeni</name>
    <dbReference type="NCBI Taxonomy" id="304077"/>
    <lineage>
        <taxon>Bacteria</taxon>
        <taxon>Pseudomonadati</taxon>
        <taxon>Pseudomonadota</taxon>
        <taxon>Alphaproteobacteria</taxon>
        <taxon>Acetobacterales</taxon>
        <taxon>Acetobacteraceae</taxon>
        <taxon>Acetobacter</taxon>
    </lineage>
</organism>
<dbReference type="SMART" id="SM00220">
    <property type="entry name" value="S_TKc"/>
    <property type="match status" value="1"/>
</dbReference>
<accession>A0A511XJK5</accession>
<keyword evidence="3" id="KW-1185">Reference proteome</keyword>
<dbReference type="RefSeq" id="WP_146887397.1">
    <property type="nucleotide sequence ID" value="NZ_BJYG01000016.1"/>
</dbReference>
<feature type="domain" description="Protein kinase" evidence="1">
    <location>
        <begin position="8"/>
        <end position="277"/>
    </location>
</feature>
<protein>
    <recommendedName>
        <fullName evidence="1">Protein kinase domain-containing protein</fullName>
    </recommendedName>
</protein>
<dbReference type="Proteomes" id="UP000321746">
    <property type="component" value="Unassembled WGS sequence"/>
</dbReference>
<dbReference type="PROSITE" id="PS50011">
    <property type="entry name" value="PROTEIN_KINASE_DOM"/>
    <property type="match status" value="1"/>
</dbReference>
<dbReference type="Gene3D" id="1.10.510.10">
    <property type="entry name" value="Transferase(Phosphotransferase) domain 1"/>
    <property type="match status" value="1"/>
</dbReference>